<dbReference type="PANTHER" id="PTHR45947">
    <property type="entry name" value="SULFOQUINOVOSYL TRANSFERASE SQD2"/>
    <property type="match status" value="1"/>
</dbReference>
<dbReference type="CDD" id="cd03814">
    <property type="entry name" value="GT4-like"/>
    <property type="match status" value="1"/>
</dbReference>
<dbReference type="eggNOG" id="COG0438">
    <property type="taxonomic scope" value="Bacteria"/>
</dbReference>
<keyword evidence="3 6" id="KW-0808">Transferase</keyword>
<evidence type="ECO:0000313" key="6">
    <source>
        <dbReference type="EMBL" id="AIF41314.1"/>
    </source>
</evidence>
<dbReference type="PANTHER" id="PTHR45947:SF3">
    <property type="entry name" value="SULFOQUINOVOSYL TRANSFERASE SQD2"/>
    <property type="match status" value="1"/>
</dbReference>
<dbReference type="InterPro" id="IPR001296">
    <property type="entry name" value="Glyco_trans_1"/>
</dbReference>
<dbReference type="GO" id="GO:0016758">
    <property type="term" value="F:hexosyltransferase activity"/>
    <property type="evidence" value="ECO:0007669"/>
    <property type="project" value="TreeGrafter"/>
</dbReference>
<dbReference type="InterPro" id="IPR050194">
    <property type="entry name" value="Glycosyltransferase_grp1"/>
</dbReference>
<sequence>MGPRAVHLALSVAPSGRCTRVTVARCAVAVRIAIVTESFLPTLNGVTTSVCRVLDCLAAAGGHDVLVICPSPAPSRYLGFTVVTVPTVTLRAFRVGLPTRGMERILRGFAPDVVHAASPFGLGARGLAAARNLGIPTVAIYQTDMPSYVAQHGGPVGPLAHRASWTWVRHLHSLADLTLAPSSAAITELAAHGVPRVALWGRGVDTATYSPELRRSPQVAQLRSRLAPNGEVIVGYVGRLAPEKELHRLAEIADLPGISIALVGEGPSRDEIAALLPRAHFLGRQEGATLAHSYASFDIFCHTGTKETFGQTLQEAMASRLPVVAPAAGGPLDIVKPGVTGLLFNPDASGSLRQSIGTLVSDEAMRERMGASGARKMAGRSWNGMTQRLLDYYASVIAGSRARSVSRAA</sequence>
<dbReference type="InterPro" id="IPR028098">
    <property type="entry name" value="Glyco_trans_4-like_N"/>
</dbReference>
<feature type="domain" description="Glycosyltransferase subfamily 4-like N-terminal" evidence="5">
    <location>
        <begin position="44"/>
        <end position="207"/>
    </location>
</feature>
<dbReference type="Pfam" id="PF13439">
    <property type="entry name" value="Glyco_transf_4"/>
    <property type="match status" value="1"/>
</dbReference>
<dbReference type="Pfam" id="PF00534">
    <property type="entry name" value="Glycos_transf_1"/>
    <property type="match status" value="1"/>
</dbReference>
<evidence type="ECO:0000256" key="1">
    <source>
        <dbReference type="ARBA" id="ARBA00021292"/>
    </source>
</evidence>
<name>A0A075JHB9_9MICO</name>
<evidence type="ECO:0000256" key="2">
    <source>
        <dbReference type="ARBA" id="ARBA00022676"/>
    </source>
</evidence>
<organism evidence="6 7">
    <name type="scientific">Dermacoccus nishinomiyaensis</name>
    <dbReference type="NCBI Taxonomy" id="1274"/>
    <lineage>
        <taxon>Bacteria</taxon>
        <taxon>Bacillati</taxon>
        <taxon>Actinomycetota</taxon>
        <taxon>Actinomycetes</taxon>
        <taxon>Micrococcales</taxon>
        <taxon>Dermacoccaceae</taxon>
        <taxon>Dermacoccus</taxon>
    </lineage>
</organism>
<dbReference type="SUPFAM" id="SSF53756">
    <property type="entry name" value="UDP-Glycosyltransferase/glycogen phosphorylase"/>
    <property type="match status" value="1"/>
</dbReference>
<reference evidence="6 7" key="1">
    <citation type="submission" date="2014-07" db="EMBL/GenBank/DDBJ databases">
        <title>Genome Sequencing of Dermacoccus nishinomiyaensis.</title>
        <authorList>
            <person name="Hong K.W."/>
            <person name="Chan K.G."/>
        </authorList>
    </citation>
    <scope>NUCLEOTIDE SEQUENCE [LARGE SCALE GENOMIC DNA]</scope>
    <source>
        <strain evidence="6 7">M25</strain>
    </source>
</reference>
<feature type="domain" description="Glycosyl transferase family 1" evidence="4">
    <location>
        <begin position="225"/>
        <end position="373"/>
    </location>
</feature>
<gene>
    <name evidence="6" type="ORF">HX89_10600</name>
</gene>
<evidence type="ECO:0000313" key="7">
    <source>
        <dbReference type="Proteomes" id="UP000027986"/>
    </source>
</evidence>
<protein>
    <recommendedName>
        <fullName evidence="1">D-inositol 3-phosphate glycosyltransferase</fullName>
    </recommendedName>
</protein>
<dbReference type="Proteomes" id="UP000027986">
    <property type="component" value="Chromosome"/>
</dbReference>
<evidence type="ECO:0000256" key="3">
    <source>
        <dbReference type="ARBA" id="ARBA00022679"/>
    </source>
</evidence>
<dbReference type="HOGENOM" id="CLU_009583_2_0_11"/>
<keyword evidence="2" id="KW-0328">Glycosyltransferase</keyword>
<dbReference type="AlphaFoldDB" id="A0A075JHB9"/>
<proteinExistence type="predicted"/>
<dbReference type="OrthoDB" id="9802525at2"/>
<dbReference type="EMBL" id="CP008889">
    <property type="protein sequence ID" value="AIF41314.1"/>
    <property type="molecule type" value="Genomic_DNA"/>
</dbReference>
<dbReference type="GO" id="GO:1901137">
    <property type="term" value="P:carbohydrate derivative biosynthetic process"/>
    <property type="evidence" value="ECO:0007669"/>
    <property type="project" value="UniProtKB-ARBA"/>
</dbReference>
<accession>A0A075JHB9</accession>
<evidence type="ECO:0000259" key="5">
    <source>
        <dbReference type="Pfam" id="PF13439"/>
    </source>
</evidence>
<dbReference type="KEGG" id="dni:HX89_10600"/>
<evidence type="ECO:0000259" key="4">
    <source>
        <dbReference type="Pfam" id="PF00534"/>
    </source>
</evidence>
<keyword evidence="7" id="KW-1185">Reference proteome</keyword>
<dbReference type="Gene3D" id="3.40.50.2000">
    <property type="entry name" value="Glycogen Phosphorylase B"/>
    <property type="match status" value="2"/>
</dbReference>